<dbReference type="STRING" id="1313296.SAMN05661091_5917"/>
<keyword evidence="7" id="KW-1185">Reference proteome</keyword>
<dbReference type="Proteomes" id="UP000192940">
    <property type="component" value="Chromosome I"/>
</dbReference>
<keyword evidence="3 6" id="KW-0378">Hydrolase</keyword>
<gene>
    <name evidence="6" type="ORF">SAMN05661091_5917</name>
</gene>
<dbReference type="Pfam" id="PF00877">
    <property type="entry name" value="NLPC_P60"/>
    <property type="match status" value="1"/>
</dbReference>
<dbReference type="InterPro" id="IPR000064">
    <property type="entry name" value="NLP_P60_dom"/>
</dbReference>
<sequence length="188" mass="19835">MGELISQQRGHRLTFSRTLKLTSQALEGAYHLKKKLTAVSLGLALALTLGTGSAFADSKLNSAIKPVIGVSYKSGGTTAKGFDCSGFTSYVFKKLGLTLPRSSVSQYKVGTAVPKSQLKAGDLVFFNTSGRGVSHVGIYIGGGKFAHSSSSRGVTITAINSSYFGKRYIGAKRVMSSSKYKSAAVNYN</sequence>
<comment type="similarity">
    <text evidence="1">Belongs to the peptidase C40 family.</text>
</comment>
<dbReference type="PANTHER" id="PTHR47053">
    <property type="entry name" value="MUREIN DD-ENDOPEPTIDASE MEPH-RELATED"/>
    <property type="match status" value="1"/>
</dbReference>
<organism evidence="6 7">
    <name type="scientific">Paenibacillus uliginis N3/975</name>
    <dbReference type="NCBI Taxonomy" id="1313296"/>
    <lineage>
        <taxon>Bacteria</taxon>
        <taxon>Bacillati</taxon>
        <taxon>Bacillota</taxon>
        <taxon>Bacilli</taxon>
        <taxon>Bacillales</taxon>
        <taxon>Paenibacillaceae</taxon>
        <taxon>Paenibacillus</taxon>
    </lineage>
</organism>
<evidence type="ECO:0000313" key="6">
    <source>
        <dbReference type="EMBL" id="SMF92602.1"/>
    </source>
</evidence>
<evidence type="ECO:0000313" key="7">
    <source>
        <dbReference type="Proteomes" id="UP000192940"/>
    </source>
</evidence>
<dbReference type="Gene3D" id="3.90.1720.10">
    <property type="entry name" value="endopeptidase domain like (from Nostoc punctiforme)"/>
    <property type="match status" value="1"/>
</dbReference>
<dbReference type="GO" id="GO:0008234">
    <property type="term" value="F:cysteine-type peptidase activity"/>
    <property type="evidence" value="ECO:0007669"/>
    <property type="project" value="UniProtKB-KW"/>
</dbReference>
<name>A0A1X7HVB4_9BACL</name>
<evidence type="ECO:0000256" key="3">
    <source>
        <dbReference type="ARBA" id="ARBA00022801"/>
    </source>
</evidence>
<proteinExistence type="inferred from homology"/>
<evidence type="ECO:0000259" key="5">
    <source>
        <dbReference type="PROSITE" id="PS51935"/>
    </source>
</evidence>
<keyword evidence="2" id="KW-0645">Protease</keyword>
<dbReference type="SUPFAM" id="SSF54001">
    <property type="entry name" value="Cysteine proteinases"/>
    <property type="match status" value="1"/>
</dbReference>
<evidence type="ECO:0000256" key="1">
    <source>
        <dbReference type="ARBA" id="ARBA00007074"/>
    </source>
</evidence>
<dbReference type="InterPro" id="IPR038765">
    <property type="entry name" value="Papain-like_cys_pep_sf"/>
</dbReference>
<reference evidence="6 7" key="1">
    <citation type="submission" date="2017-04" db="EMBL/GenBank/DDBJ databases">
        <authorList>
            <person name="Afonso C.L."/>
            <person name="Miller P.J."/>
            <person name="Scott M.A."/>
            <person name="Spackman E."/>
            <person name="Goraichik I."/>
            <person name="Dimitrov K.M."/>
            <person name="Suarez D.L."/>
            <person name="Swayne D.E."/>
        </authorList>
    </citation>
    <scope>NUCLEOTIDE SEQUENCE [LARGE SCALE GENOMIC DNA]</scope>
    <source>
        <strain evidence="6 7">N3/975</strain>
    </source>
</reference>
<keyword evidence="4" id="KW-0788">Thiol protease</keyword>
<dbReference type="AlphaFoldDB" id="A0A1X7HVB4"/>
<dbReference type="PROSITE" id="PS51935">
    <property type="entry name" value="NLPC_P60"/>
    <property type="match status" value="1"/>
</dbReference>
<evidence type="ECO:0000256" key="4">
    <source>
        <dbReference type="ARBA" id="ARBA00022807"/>
    </source>
</evidence>
<evidence type="ECO:0000256" key="2">
    <source>
        <dbReference type="ARBA" id="ARBA00022670"/>
    </source>
</evidence>
<dbReference type="InterPro" id="IPR051202">
    <property type="entry name" value="Peptidase_C40"/>
</dbReference>
<dbReference type="PANTHER" id="PTHR47053:SF1">
    <property type="entry name" value="MUREIN DD-ENDOPEPTIDASE MEPH-RELATED"/>
    <property type="match status" value="1"/>
</dbReference>
<feature type="domain" description="NlpC/P60" evidence="5">
    <location>
        <begin position="53"/>
        <end position="175"/>
    </location>
</feature>
<dbReference type="GO" id="GO:0006508">
    <property type="term" value="P:proteolysis"/>
    <property type="evidence" value="ECO:0007669"/>
    <property type="project" value="UniProtKB-KW"/>
</dbReference>
<accession>A0A1X7HVB4</accession>
<protein>
    <submittedName>
        <fullName evidence="6">Cell wall-associated hydrolases (Invasion-associated proteins)</fullName>
    </submittedName>
</protein>
<dbReference type="EMBL" id="LT840184">
    <property type="protein sequence ID" value="SMF92602.1"/>
    <property type="molecule type" value="Genomic_DNA"/>
</dbReference>